<keyword evidence="2 3" id="KW-0067">ATP-binding</keyword>
<feature type="domain" description="Protein kinase" evidence="4">
    <location>
        <begin position="125"/>
        <end position="407"/>
    </location>
</feature>
<dbReference type="AlphaFoldDB" id="A0A9P4N6V6"/>
<evidence type="ECO:0000259" key="4">
    <source>
        <dbReference type="PROSITE" id="PS50011"/>
    </source>
</evidence>
<keyword evidence="1 3" id="KW-0547">Nucleotide-binding</keyword>
<sequence length="585" mass="65878">MTHLLFNLNLLMPTSSRLPSPQAMRIAANGGRRQRVEHGAWSAVPRLYIVLRRIGLLKLRDLFFSRQFSDAHFPYTNFSLPSGMAPKDKSAFLQAQRCVMTSPNHISKWDLGEHAHFASKDQVPLEVKAILGTGGYSQVEAVICREPGARDNASLRRQLVRKIMRRGAFGRAQHGLEIFKSELHILKRVQHKHLVEIVGSYSDPVFVAMIMSPVADCDLAVYLTLAPNDPLKMSSMRTFFGCLATALAYLHGKKIRHKDIKPSNILVHGTNVLITDFGLAKEYVGSRSTTEGPTARTEKYCAPEVARYTARNSSSDIWSLGCVFMEMLTVLKRVALAELAAFFREHGTSTTIYHANSPAIELWLSRLRNTKTEESSNGVVGWIEEMLAEDRDLRPSAEALVSEIIAFRSVSDRVGEFCGICCRAEDETFDIEMDDEPLFVPKIEEPHVITSIEQTLDSLYRSPPIDLLDDSIPITPESIITQDILPPTPFRSFRSQGSSRQFCGLARMTSPVDFSYTLPHWQEDKWTGNFSVEWKCFREIGYDDVKHLTHNGAETGRPITMLMHSGMEICFASGIEMMRRFEVSI</sequence>
<dbReference type="CDD" id="cd00180">
    <property type="entry name" value="PKc"/>
    <property type="match status" value="1"/>
</dbReference>
<evidence type="ECO:0000313" key="6">
    <source>
        <dbReference type="EMBL" id="KAF2265229.1"/>
    </source>
</evidence>
<dbReference type="InterPro" id="IPR008271">
    <property type="entry name" value="Ser/Thr_kinase_AS"/>
</dbReference>
<dbReference type="OrthoDB" id="4062651at2759"/>
<dbReference type="PANTHER" id="PTHR24361">
    <property type="entry name" value="MITOGEN-ACTIVATED KINASE KINASE KINASE"/>
    <property type="match status" value="1"/>
</dbReference>
<dbReference type="Pfam" id="PF04146">
    <property type="entry name" value="YTH"/>
    <property type="match status" value="1"/>
</dbReference>
<dbReference type="GO" id="GO:0004674">
    <property type="term" value="F:protein serine/threonine kinase activity"/>
    <property type="evidence" value="ECO:0007669"/>
    <property type="project" value="TreeGrafter"/>
</dbReference>
<gene>
    <name evidence="6" type="ORF">CC78DRAFT_600388</name>
</gene>
<dbReference type="PROSITE" id="PS00108">
    <property type="entry name" value="PROTEIN_KINASE_ST"/>
    <property type="match status" value="1"/>
</dbReference>
<reference evidence="7" key="1">
    <citation type="journal article" date="2020" name="Stud. Mycol.">
        <title>101 Dothideomycetes genomes: A test case for predicting lifestyles and emergence of pathogens.</title>
        <authorList>
            <person name="Haridas S."/>
            <person name="Albert R."/>
            <person name="Binder M."/>
            <person name="Bloem J."/>
            <person name="LaButti K."/>
            <person name="Salamov A."/>
            <person name="Andreopoulos B."/>
            <person name="Baker S."/>
            <person name="Barry K."/>
            <person name="Bills G."/>
            <person name="Bluhm B."/>
            <person name="Cannon C."/>
            <person name="Castanera R."/>
            <person name="Culley D."/>
            <person name="Daum C."/>
            <person name="Ezra D."/>
            <person name="Gonzalez J."/>
            <person name="Henrissat B."/>
            <person name="Kuo A."/>
            <person name="Liang C."/>
            <person name="Lipzen A."/>
            <person name="Lutzoni F."/>
            <person name="Magnuson J."/>
            <person name="Mondo S."/>
            <person name="Nolan M."/>
            <person name="Ohm R."/>
            <person name="Pangilinan J."/>
            <person name="Park H.-J."/>
            <person name="Ramirez L."/>
            <person name="Alfaro M."/>
            <person name="Sun H."/>
            <person name="Tritt A."/>
            <person name="Yoshinaga Y."/>
            <person name="Zwiers L.-H."/>
            <person name="Turgeon B."/>
            <person name="Goodwin S."/>
            <person name="Spatafora J."/>
            <person name="Crous P."/>
            <person name="Grigoriev I."/>
        </authorList>
    </citation>
    <scope>NUCLEOTIDE SEQUENCE [LARGE SCALE GENOMIC DNA]</scope>
    <source>
        <strain evidence="7">CBS 304.66</strain>
    </source>
</reference>
<proteinExistence type="predicted"/>
<name>A0A9P4N6V6_9PLEO</name>
<dbReference type="InterPro" id="IPR053235">
    <property type="entry name" value="Ser_Thr_kinase"/>
</dbReference>
<dbReference type="PROSITE" id="PS50011">
    <property type="entry name" value="PROTEIN_KINASE_DOM"/>
    <property type="match status" value="1"/>
</dbReference>
<evidence type="ECO:0000256" key="3">
    <source>
        <dbReference type="PROSITE-ProRule" id="PRU10141"/>
    </source>
</evidence>
<dbReference type="Pfam" id="PF00069">
    <property type="entry name" value="Pkinase"/>
    <property type="match status" value="1"/>
</dbReference>
<dbReference type="GO" id="GO:0005524">
    <property type="term" value="F:ATP binding"/>
    <property type="evidence" value="ECO:0007669"/>
    <property type="project" value="UniProtKB-UniRule"/>
</dbReference>
<accession>A0A9P4N6V6</accession>
<evidence type="ECO:0000256" key="2">
    <source>
        <dbReference type="ARBA" id="ARBA00022840"/>
    </source>
</evidence>
<dbReference type="InterPro" id="IPR000719">
    <property type="entry name" value="Prot_kinase_dom"/>
</dbReference>
<comment type="caution">
    <text evidence="6">The sequence shown here is derived from an EMBL/GenBank/DDBJ whole genome shotgun (WGS) entry which is preliminary data.</text>
</comment>
<dbReference type="PROSITE" id="PS50882">
    <property type="entry name" value="YTH"/>
    <property type="match status" value="1"/>
</dbReference>
<feature type="binding site" evidence="3">
    <location>
        <position position="162"/>
    </location>
    <ligand>
        <name>ATP</name>
        <dbReference type="ChEBI" id="CHEBI:30616"/>
    </ligand>
</feature>
<dbReference type="GO" id="GO:0003723">
    <property type="term" value="F:RNA binding"/>
    <property type="evidence" value="ECO:0007669"/>
    <property type="project" value="InterPro"/>
</dbReference>
<dbReference type="Gene3D" id="3.10.590.10">
    <property type="entry name" value="ph1033 like domains"/>
    <property type="match status" value="1"/>
</dbReference>
<evidence type="ECO:0000256" key="1">
    <source>
        <dbReference type="ARBA" id="ARBA00022741"/>
    </source>
</evidence>
<dbReference type="SMART" id="SM00220">
    <property type="entry name" value="S_TKc"/>
    <property type="match status" value="1"/>
</dbReference>
<dbReference type="SUPFAM" id="SSF56112">
    <property type="entry name" value="Protein kinase-like (PK-like)"/>
    <property type="match status" value="1"/>
</dbReference>
<keyword evidence="7" id="KW-1185">Reference proteome</keyword>
<dbReference type="InterPro" id="IPR017441">
    <property type="entry name" value="Protein_kinase_ATP_BS"/>
</dbReference>
<dbReference type="PROSITE" id="PS00107">
    <property type="entry name" value="PROTEIN_KINASE_ATP"/>
    <property type="match status" value="1"/>
</dbReference>
<feature type="domain" description="YTH" evidence="5">
    <location>
        <begin position="435"/>
        <end position="581"/>
    </location>
</feature>
<protein>
    <submittedName>
        <fullName evidence="6">Kinase-like protein</fullName>
    </submittedName>
</protein>
<organism evidence="6 7">
    <name type="scientific">Lojkania enalia</name>
    <dbReference type="NCBI Taxonomy" id="147567"/>
    <lineage>
        <taxon>Eukaryota</taxon>
        <taxon>Fungi</taxon>
        <taxon>Dikarya</taxon>
        <taxon>Ascomycota</taxon>
        <taxon>Pezizomycotina</taxon>
        <taxon>Dothideomycetes</taxon>
        <taxon>Pleosporomycetidae</taxon>
        <taxon>Pleosporales</taxon>
        <taxon>Pleosporales incertae sedis</taxon>
        <taxon>Lojkania</taxon>
    </lineage>
</organism>
<dbReference type="Proteomes" id="UP000800093">
    <property type="component" value="Unassembled WGS sequence"/>
</dbReference>
<dbReference type="Gene3D" id="3.30.200.20">
    <property type="entry name" value="Phosphorylase Kinase, domain 1"/>
    <property type="match status" value="1"/>
</dbReference>
<dbReference type="GO" id="GO:0005737">
    <property type="term" value="C:cytoplasm"/>
    <property type="evidence" value="ECO:0007669"/>
    <property type="project" value="TreeGrafter"/>
</dbReference>
<dbReference type="InterPro" id="IPR007275">
    <property type="entry name" value="YTH_domain"/>
</dbReference>
<dbReference type="Gene3D" id="1.10.510.10">
    <property type="entry name" value="Transferase(Phosphotransferase) domain 1"/>
    <property type="match status" value="1"/>
</dbReference>
<evidence type="ECO:0000259" key="5">
    <source>
        <dbReference type="PROSITE" id="PS50882"/>
    </source>
</evidence>
<dbReference type="InterPro" id="IPR011009">
    <property type="entry name" value="Kinase-like_dom_sf"/>
</dbReference>
<evidence type="ECO:0000313" key="7">
    <source>
        <dbReference type="Proteomes" id="UP000800093"/>
    </source>
</evidence>
<dbReference type="EMBL" id="ML986610">
    <property type="protein sequence ID" value="KAF2265229.1"/>
    <property type="molecule type" value="Genomic_DNA"/>
</dbReference>